<dbReference type="OrthoDB" id="1684335at2"/>
<proteinExistence type="predicted"/>
<dbReference type="Proteomes" id="UP000003178">
    <property type="component" value="Unassembled WGS sequence"/>
</dbReference>
<accession>B6FXI0</accession>
<dbReference type="AlphaFoldDB" id="B6FXI0"/>
<reference evidence="2 3" key="1">
    <citation type="submission" date="2008-09" db="EMBL/GenBank/DDBJ databases">
        <authorList>
            <person name="Fulton L."/>
            <person name="Clifton S."/>
            <person name="Fulton B."/>
            <person name="Xu J."/>
            <person name="Minx P."/>
            <person name="Pepin K.H."/>
            <person name="Johnson M."/>
            <person name="Thiruvilangam P."/>
            <person name="Bhonagiri V."/>
            <person name="Nash W.E."/>
            <person name="Mardis E.R."/>
            <person name="Wilson R.K."/>
        </authorList>
    </citation>
    <scope>NUCLEOTIDE SEQUENCE [LARGE SCALE GENOMIC DNA]</scope>
    <source>
        <strain evidence="2 3">DSM 13275</strain>
    </source>
</reference>
<keyword evidence="3" id="KW-1185">Reference proteome</keyword>
<keyword evidence="1" id="KW-0812">Transmembrane</keyword>
<feature type="transmembrane region" description="Helical" evidence="1">
    <location>
        <begin position="9"/>
        <end position="26"/>
    </location>
</feature>
<evidence type="ECO:0000313" key="2">
    <source>
        <dbReference type="EMBL" id="EEA85765.1"/>
    </source>
</evidence>
<comment type="caution">
    <text evidence="2">The sequence shown here is derived from an EMBL/GenBank/DDBJ whole genome shotgun (WGS) entry which is preliminary data.</text>
</comment>
<reference evidence="2 3" key="2">
    <citation type="submission" date="2008-10" db="EMBL/GenBank/DDBJ databases">
        <title>Draft genome sequence of Clostridium hiranonis (DSM 13275).</title>
        <authorList>
            <person name="Sudarsanam P."/>
            <person name="Ley R."/>
            <person name="Guruge J."/>
            <person name="Turnbaugh P.J."/>
            <person name="Mahowald M."/>
            <person name="Liep D."/>
            <person name="Gordon J."/>
        </authorList>
    </citation>
    <scope>NUCLEOTIDE SEQUENCE [LARGE SCALE GENOMIC DNA]</scope>
    <source>
        <strain evidence="2 3">DSM 13275</strain>
    </source>
</reference>
<dbReference type="STRING" id="500633.CLOHIR_00579"/>
<name>B6FXI0_PEPHT</name>
<dbReference type="RefSeq" id="WP_006439508.1">
    <property type="nucleotide sequence ID" value="NZ_DS995355.1"/>
</dbReference>
<sequence length="430" mass="48401">MKLKLKSKIIPVGIIASIAAFMLMFAKEGHNTLNISAIKGNLKDMNGIYAELEGTNGKHSKVKYAIGKNGVVSKVELLKQSSDTQDAIITKVGKDPHDMIAYVGLYQEFPEVSSTTDDFVNKLVILKAKNEKYIPEKNMNVAESENQTSIAEIDSTKYEKTMINLNRSIKSGKVKNPMEELGEGFNPSLNYAFRKDGNIFAFISYVMDDSSTQFEVLKINPETLDVTTESKFNYKGVGADGMSIYDTFMDNGKIVYLAEDYNPENEKEERVVFLKYDLAKKNYSSVERTDFKLGDSFGYSINNGMLSLRNVLSYKDGKKLDEYLINSFDVDLETMAIKNYSEHKTNNKTTDYDFPIKSIYIDGKNLVYIISETYLTNPNEPTISGVSSPVLFRILDRDSGKMKFEGKVTNTGTNYTNNVDFKLKGDGYNE</sequence>
<dbReference type="EMBL" id="ABWP01000022">
    <property type="protein sequence ID" value="EEA85765.1"/>
    <property type="molecule type" value="Genomic_DNA"/>
</dbReference>
<keyword evidence="1" id="KW-0472">Membrane</keyword>
<dbReference type="HOGENOM" id="CLU_637283_0_0_9"/>
<protein>
    <submittedName>
        <fullName evidence="2">Uncharacterized protein</fullName>
    </submittedName>
</protein>
<evidence type="ECO:0000313" key="3">
    <source>
        <dbReference type="Proteomes" id="UP000003178"/>
    </source>
</evidence>
<evidence type="ECO:0000256" key="1">
    <source>
        <dbReference type="SAM" id="Phobius"/>
    </source>
</evidence>
<keyword evidence="1" id="KW-1133">Transmembrane helix</keyword>
<gene>
    <name evidence="2" type="ORF">CLOHIR_00579</name>
</gene>
<organism evidence="2 3">
    <name type="scientific">Peptacetobacter hiranonis (strain DSM 13275 / JCM 10541 / KCTC 15199 / TO-931)</name>
    <name type="common">Clostridium hiranonis</name>
    <dbReference type="NCBI Taxonomy" id="500633"/>
    <lineage>
        <taxon>Bacteria</taxon>
        <taxon>Bacillati</taxon>
        <taxon>Bacillota</taxon>
        <taxon>Clostridia</taxon>
        <taxon>Peptostreptococcales</taxon>
        <taxon>Peptostreptococcaceae</taxon>
        <taxon>Peptacetobacter</taxon>
    </lineage>
</organism>